<keyword evidence="2 8" id="KW-0645">Protease</keyword>
<dbReference type="GO" id="GO:0016829">
    <property type="term" value="F:lyase activity"/>
    <property type="evidence" value="ECO:0007669"/>
    <property type="project" value="UniProtKB-KW"/>
</dbReference>
<evidence type="ECO:0000256" key="7">
    <source>
        <dbReference type="ARBA" id="ARBA00023239"/>
    </source>
</evidence>
<keyword evidence="10" id="KW-1185">Reference proteome</keyword>
<evidence type="ECO:0000256" key="8">
    <source>
        <dbReference type="RuleBase" id="RU364100"/>
    </source>
</evidence>
<proteinExistence type="inferred from homology"/>
<evidence type="ECO:0000256" key="4">
    <source>
        <dbReference type="ARBA" id="ARBA00022801"/>
    </source>
</evidence>
<keyword evidence="3" id="KW-0227">DNA damage</keyword>
<evidence type="ECO:0000313" key="10">
    <source>
        <dbReference type="Proteomes" id="UP000307943"/>
    </source>
</evidence>
<organism evidence="9 10">
    <name type="scientific">Paenibacillus hemerocallicola</name>
    <dbReference type="NCBI Taxonomy" id="1172614"/>
    <lineage>
        <taxon>Bacteria</taxon>
        <taxon>Bacillati</taxon>
        <taxon>Bacillota</taxon>
        <taxon>Bacilli</taxon>
        <taxon>Bacillales</taxon>
        <taxon>Paenibacillaceae</taxon>
        <taxon>Paenibacillus</taxon>
    </lineage>
</organism>
<dbReference type="EC" id="3.4.-.-" evidence="8"/>
<protein>
    <recommendedName>
        <fullName evidence="8">Abasic site processing protein</fullName>
        <ecNumber evidence="8">3.4.-.-</ecNumber>
    </recommendedName>
</protein>
<dbReference type="InterPro" id="IPR036590">
    <property type="entry name" value="SRAP-like"/>
</dbReference>
<evidence type="ECO:0000256" key="1">
    <source>
        <dbReference type="ARBA" id="ARBA00008136"/>
    </source>
</evidence>
<dbReference type="Gene3D" id="3.90.1680.10">
    <property type="entry name" value="SOS response associated peptidase-like"/>
    <property type="match status" value="1"/>
</dbReference>
<evidence type="ECO:0000256" key="6">
    <source>
        <dbReference type="ARBA" id="ARBA00023125"/>
    </source>
</evidence>
<dbReference type="GO" id="GO:0003697">
    <property type="term" value="F:single-stranded DNA binding"/>
    <property type="evidence" value="ECO:0007669"/>
    <property type="project" value="InterPro"/>
</dbReference>
<sequence length="214" mass="24106">MSYRMTLQADAGQLTGHFGVTQVLAYYERGLERCPTEYIAAICAKGKERVLDEFRWGLLPFWARNSVQADGLSILTNRSFDYLLRRQRCVIPCSSYYRFVPEQRKRKAERILLHKGISLPMAGVYDVRISPLGEELRTCTILTTRSSAPGREEDVPMLLGPEQIDAWLSSDHLDKRSIRDLVERVADAQPKSLLYAAGEPVDAGGDGELQPFPA</sequence>
<dbReference type="OrthoDB" id="9782620at2"/>
<keyword evidence="7" id="KW-0456">Lyase</keyword>
<dbReference type="GO" id="GO:0006508">
    <property type="term" value="P:proteolysis"/>
    <property type="evidence" value="ECO:0007669"/>
    <property type="project" value="UniProtKB-KW"/>
</dbReference>
<dbReference type="AlphaFoldDB" id="A0A5C4TGK6"/>
<evidence type="ECO:0000256" key="5">
    <source>
        <dbReference type="ARBA" id="ARBA00023124"/>
    </source>
</evidence>
<keyword evidence="5" id="KW-0190">Covalent protein-DNA linkage</keyword>
<gene>
    <name evidence="9" type="ORF">FE784_01900</name>
</gene>
<dbReference type="EMBL" id="VDCQ01000002">
    <property type="protein sequence ID" value="TNJ67922.1"/>
    <property type="molecule type" value="Genomic_DNA"/>
</dbReference>
<dbReference type="SUPFAM" id="SSF143081">
    <property type="entry name" value="BB1717-like"/>
    <property type="match status" value="1"/>
</dbReference>
<dbReference type="GO" id="GO:0106300">
    <property type="term" value="P:protein-DNA covalent cross-linking repair"/>
    <property type="evidence" value="ECO:0007669"/>
    <property type="project" value="InterPro"/>
</dbReference>
<reference evidence="9 10" key="1">
    <citation type="submission" date="2019-05" db="EMBL/GenBank/DDBJ databases">
        <title>We sequenced the genome of Paenibacillus hemerocallicola KCTC 33185 for further insight into its adaptation and study the phylogeny of Paenibacillus.</title>
        <authorList>
            <person name="Narsing Rao M.P."/>
        </authorList>
    </citation>
    <scope>NUCLEOTIDE SEQUENCE [LARGE SCALE GENOMIC DNA]</scope>
    <source>
        <strain evidence="9 10">KCTC 33185</strain>
    </source>
</reference>
<accession>A0A5C4TGK6</accession>
<dbReference type="PANTHER" id="PTHR13604:SF0">
    <property type="entry name" value="ABASIC SITE PROCESSING PROTEIN HMCES"/>
    <property type="match status" value="1"/>
</dbReference>
<dbReference type="Proteomes" id="UP000307943">
    <property type="component" value="Unassembled WGS sequence"/>
</dbReference>
<dbReference type="PANTHER" id="PTHR13604">
    <property type="entry name" value="DC12-RELATED"/>
    <property type="match status" value="1"/>
</dbReference>
<comment type="similarity">
    <text evidence="1 8">Belongs to the SOS response-associated peptidase family.</text>
</comment>
<keyword evidence="4 8" id="KW-0378">Hydrolase</keyword>
<evidence type="ECO:0000313" key="9">
    <source>
        <dbReference type="EMBL" id="TNJ67922.1"/>
    </source>
</evidence>
<dbReference type="InterPro" id="IPR003738">
    <property type="entry name" value="SRAP"/>
</dbReference>
<comment type="caution">
    <text evidence="9">The sequence shown here is derived from an EMBL/GenBank/DDBJ whole genome shotgun (WGS) entry which is preliminary data.</text>
</comment>
<evidence type="ECO:0000256" key="3">
    <source>
        <dbReference type="ARBA" id="ARBA00022763"/>
    </source>
</evidence>
<evidence type="ECO:0000256" key="2">
    <source>
        <dbReference type="ARBA" id="ARBA00022670"/>
    </source>
</evidence>
<dbReference type="GO" id="GO:0008233">
    <property type="term" value="F:peptidase activity"/>
    <property type="evidence" value="ECO:0007669"/>
    <property type="project" value="UniProtKB-KW"/>
</dbReference>
<dbReference type="RefSeq" id="WP_139600429.1">
    <property type="nucleotide sequence ID" value="NZ_VDCQ01000002.1"/>
</dbReference>
<name>A0A5C4TGK6_9BACL</name>
<keyword evidence="6" id="KW-0238">DNA-binding</keyword>
<dbReference type="Pfam" id="PF02586">
    <property type="entry name" value="SRAP"/>
    <property type="match status" value="1"/>
</dbReference>